<evidence type="ECO:0000256" key="1">
    <source>
        <dbReference type="SAM" id="SignalP"/>
    </source>
</evidence>
<dbReference type="NCBIfam" id="NF038118">
    <property type="entry name" value="PEP_CTERM_CCXG"/>
    <property type="match status" value="1"/>
</dbReference>
<sequence>MKKFAAAVSLAVVAGAASASGITYQTGAGFEAGLADSAAYQSAVSGLVGAPVALASFDNASFALSNSAFEATIKFDVTSPETFDFRAGVDLGGGGTLVLDGTALDTKSNNMWWNYSYSDASQFLAGSANLSVGVHTLTIYGFEDCCSGNMQVQFSTDGTKYTSFGATDGLPAIPEAQSFAMLLAGLGLVATLARRRSNTQA</sequence>
<proteinExistence type="predicted"/>
<feature type="signal peptide" evidence="1">
    <location>
        <begin position="1"/>
        <end position="19"/>
    </location>
</feature>
<keyword evidence="4" id="KW-1185">Reference proteome</keyword>
<dbReference type="EMBL" id="JAJLJH010000008">
    <property type="protein sequence ID" value="MCK9688450.1"/>
    <property type="molecule type" value="Genomic_DNA"/>
</dbReference>
<evidence type="ECO:0000313" key="4">
    <source>
        <dbReference type="Proteomes" id="UP001139353"/>
    </source>
</evidence>
<dbReference type="Proteomes" id="UP001139353">
    <property type="component" value="Unassembled WGS sequence"/>
</dbReference>
<name>A0A9X1YNY3_9BURK</name>
<feature type="chain" id="PRO_5040850824" evidence="1">
    <location>
        <begin position="20"/>
        <end position="201"/>
    </location>
</feature>
<dbReference type="RefSeq" id="WP_275684490.1">
    <property type="nucleotide sequence ID" value="NZ_JAJLJH010000008.1"/>
</dbReference>
<gene>
    <name evidence="3" type="ORF">LPC04_22300</name>
</gene>
<dbReference type="Pfam" id="PF07589">
    <property type="entry name" value="PEP-CTERM"/>
    <property type="match status" value="1"/>
</dbReference>
<evidence type="ECO:0000259" key="2">
    <source>
        <dbReference type="Pfam" id="PF07589"/>
    </source>
</evidence>
<comment type="caution">
    <text evidence="3">The sequence shown here is derived from an EMBL/GenBank/DDBJ whole genome shotgun (WGS) entry which is preliminary data.</text>
</comment>
<feature type="domain" description="Ice-binding protein C-terminal" evidence="2">
    <location>
        <begin position="172"/>
        <end position="196"/>
    </location>
</feature>
<organism evidence="3 4">
    <name type="scientific">Scleromatobacter humisilvae</name>
    <dbReference type="NCBI Taxonomy" id="2897159"/>
    <lineage>
        <taxon>Bacteria</taxon>
        <taxon>Pseudomonadati</taxon>
        <taxon>Pseudomonadota</taxon>
        <taxon>Betaproteobacteria</taxon>
        <taxon>Burkholderiales</taxon>
        <taxon>Sphaerotilaceae</taxon>
        <taxon>Scleromatobacter</taxon>
    </lineage>
</organism>
<reference evidence="3" key="1">
    <citation type="submission" date="2021-11" db="EMBL/GenBank/DDBJ databases">
        <title>BS-T2-15 a new species belonging to the Comamonadaceae family isolated from the soil of a French oak forest.</title>
        <authorList>
            <person name="Mieszkin S."/>
            <person name="Alain K."/>
        </authorList>
    </citation>
    <scope>NUCLEOTIDE SEQUENCE</scope>
    <source>
        <strain evidence="3">BS-T2-15</strain>
    </source>
</reference>
<accession>A0A9X1YNY3</accession>
<evidence type="ECO:0000313" key="3">
    <source>
        <dbReference type="EMBL" id="MCK9688450.1"/>
    </source>
</evidence>
<protein>
    <submittedName>
        <fullName evidence="3">CCXG family PEP-CTERM protein</fullName>
    </submittedName>
</protein>
<dbReference type="AlphaFoldDB" id="A0A9X1YNY3"/>
<keyword evidence="1" id="KW-0732">Signal</keyword>
<dbReference type="InterPro" id="IPR013424">
    <property type="entry name" value="Ice-binding_C"/>
</dbReference>